<gene>
    <name evidence="1" type="ORF">RRG08_034778</name>
</gene>
<name>A0AAE0YA62_9GAST</name>
<keyword evidence="2" id="KW-1185">Reference proteome</keyword>
<dbReference type="Proteomes" id="UP001283361">
    <property type="component" value="Unassembled WGS sequence"/>
</dbReference>
<proteinExistence type="predicted"/>
<organism evidence="1 2">
    <name type="scientific">Elysia crispata</name>
    <name type="common">lettuce slug</name>
    <dbReference type="NCBI Taxonomy" id="231223"/>
    <lineage>
        <taxon>Eukaryota</taxon>
        <taxon>Metazoa</taxon>
        <taxon>Spiralia</taxon>
        <taxon>Lophotrochozoa</taxon>
        <taxon>Mollusca</taxon>
        <taxon>Gastropoda</taxon>
        <taxon>Heterobranchia</taxon>
        <taxon>Euthyneura</taxon>
        <taxon>Panpulmonata</taxon>
        <taxon>Sacoglossa</taxon>
        <taxon>Placobranchoidea</taxon>
        <taxon>Plakobranchidae</taxon>
        <taxon>Elysia</taxon>
    </lineage>
</organism>
<sequence length="77" mass="9163">MLFSFWRKTRFYSKVIKHQEFWPLNWLTSSLQFTSWAKSSDLSLNSNCRSKECLVKANEQGLSIVKLGRKWESETED</sequence>
<protein>
    <submittedName>
        <fullName evidence="1">Uncharacterized protein</fullName>
    </submittedName>
</protein>
<dbReference type="AlphaFoldDB" id="A0AAE0YA62"/>
<accession>A0AAE0YA62</accession>
<evidence type="ECO:0000313" key="1">
    <source>
        <dbReference type="EMBL" id="KAK3738488.1"/>
    </source>
</evidence>
<comment type="caution">
    <text evidence="1">The sequence shown here is derived from an EMBL/GenBank/DDBJ whole genome shotgun (WGS) entry which is preliminary data.</text>
</comment>
<dbReference type="EMBL" id="JAWDGP010006596">
    <property type="protein sequence ID" value="KAK3738488.1"/>
    <property type="molecule type" value="Genomic_DNA"/>
</dbReference>
<reference evidence="1" key="1">
    <citation type="journal article" date="2023" name="G3 (Bethesda)">
        <title>A reference genome for the long-term kleptoplast-retaining sea slug Elysia crispata morphotype clarki.</title>
        <authorList>
            <person name="Eastman K.E."/>
            <person name="Pendleton A.L."/>
            <person name="Shaikh M.A."/>
            <person name="Suttiyut T."/>
            <person name="Ogas R."/>
            <person name="Tomko P."/>
            <person name="Gavelis G."/>
            <person name="Widhalm J.R."/>
            <person name="Wisecaver J.H."/>
        </authorList>
    </citation>
    <scope>NUCLEOTIDE SEQUENCE</scope>
    <source>
        <strain evidence="1">ECLA1</strain>
    </source>
</reference>
<evidence type="ECO:0000313" key="2">
    <source>
        <dbReference type="Proteomes" id="UP001283361"/>
    </source>
</evidence>